<feature type="compositionally biased region" description="Low complexity" evidence="1">
    <location>
        <begin position="58"/>
        <end position="67"/>
    </location>
</feature>
<feature type="compositionally biased region" description="Low complexity" evidence="1">
    <location>
        <begin position="738"/>
        <end position="758"/>
    </location>
</feature>
<feature type="compositionally biased region" description="Low complexity" evidence="1">
    <location>
        <begin position="628"/>
        <end position="650"/>
    </location>
</feature>
<comment type="caution">
    <text evidence="2">The sequence shown here is derived from an EMBL/GenBank/DDBJ whole genome shotgun (WGS) entry which is preliminary data.</text>
</comment>
<feature type="region of interest" description="Disordered" evidence="1">
    <location>
        <begin position="455"/>
        <end position="480"/>
    </location>
</feature>
<feature type="compositionally biased region" description="Low complexity" evidence="1">
    <location>
        <begin position="1062"/>
        <end position="1090"/>
    </location>
</feature>
<feature type="compositionally biased region" description="Pro residues" evidence="1">
    <location>
        <begin position="30"/>
        <end position="39"/>
    </location>
</feature>
<dbReference type="OrthoDB" id="2529533at2759"/>
<dbReference type="AlphaFoldDB" id="A0A5C5FWG2"/>
<feature type="compositionally biased region" description="Basic and acidic residues" evidence="1">
    <location>
        <begin position="1"/>
        <end position="11"/>
    </location>
</feature>
<protein>
    <submittedName>
        <fullName evidence="2">Uncharacterized protein</fullName>
    </submittedName>
</protein>
<feature type="compositionally biased region" description="Low complexity" evidence="1">
    <location>
        <begin position="917"/>
        <end position="934"/>
    </location>
</feature>
<feature type="region of interest" description="Disordered" evidence="1">
    <location>
        <begin position="80"/>
        <end position="260"/>
    </location>
</feature>
<accession>A0A5C5FWG2</accession>
<name>A0A5C5FWG2_9BASI</name>
<feature type="region of interest" description="Disordered" evidence="1">
    <location>
        <begin position="499"/>
        <end position="535"/>
    </location>
</feature>
<evidence type="ECO:0000313" key="3">
    <source>
        <dbReference type="Proteomes" id="UP000311382"/>
    </source>
</evidence>
<feature type="compositionally biased region" description="Low complexity" evidence="1">
    <location>
        <begin position="1167"/>
        <end position="1177"/>
    </location>
</feature>
<feature type="compositionally biased region" description="Low complexity" evidence="1">
    <location>
        <begin position="963"/>
        <end position="978"/>
    </location>
</feature>
<organism evidence="2 3">
    <name type="scientific">Rhodotorula diobovata</name>
    <dbReference type="NCBI Taxonomy" id="5288"/>
    <lineage>
        <taxon>Eukaryota</taxon>
        <taxon>Fungi</taxon>
        <taxon>Dikarya</taxon>
        <taxon>Basidiomycota</taxon>
        <taxon>Pucciniomycotina</taxon>
        <taxon>Microbotryomycetes</taxon>
        <taxon>Sporidiobolales</taxon>
        <taxon>Sporidiobolaceae</taxon>
        <taxon>Rhodotorula</taxon>
    </lineage>
</organism>
<feature type="compositionally biased region" description="Low complexity" evidence="1">
    <location>
        <begin position="879"/>
        <end position="906"/>
    </location>
</feature>
<sequence length="1220" mass="122191">MARDNSTRAGDKAPPSTSTRQPQPATVPSGPAPPRPPAPHSAGPGLAPSSRPPPVALVSTTSRRAYSTSALSLATVAAAASAPLEPGLESPLEPPAPPFSARSSRNSRRSSASSLRSDTSSLPSTPEEPAHASVASGDLSSPPLLSSPSPRFDLASALSRSAPASPSASTSRLLMNGYGRDDVMDGSAQEELLDEDVRNAAGTRGQRAGYDDPYRWERPLDTVNRHSRLLDGSPIYPPSSSAPTSQSTTTDGRRLSRLPPGVALVDPFGFNVSNEPSPYDLAYAHSAAAQTSGITAASSPRSAARASFLGAYPAMGSGGAPPGVTASPGPSPTISPSPSTSSVTQFAAPPQQGEYGAPAQPWVKQRAASAGEPGQTARDQVRNGLLAPGAGLRHSTTGRSKLSGEIGADDVSVASIASRQPAKVPAVPTESDYLNSKVYQRTLKAQRALEKERAKAAAKGKLSRYDANAPASKSTSSLISTTSTLGGGFGAFSLSSLGQRRSVDSGRPPSVMSAAGVSGTTSAKRGGRKSLGWFRSTSEGGLTLSQGLADGATADPALPTSKSSSGVSLAAARALSGQSSPRLSPGGAGAGAGPGVSGGQLVPPLPPSPNLPSESTLRAMGVSTDQLRAAAQQQQGQRPRSRGRPSSNGGTSPGGAQGHAPGQGQGQGQGQKRSPQPSPRLDPSVAAFASALPPPAATMPLALAPPVSAQPPKEAAVPLAVPQPTRPGPPARVASLEPPSSSTSSTPFTTPPSTGTSTPVPPSTLASVPPRTASRKEDQPHDVPLPRSASPTRTTFPSNAMAPAPAVPQATSRAPSQPEQQQPRPLAASLPAGAAPPKPPAEIQAPPSPNKLAPAPASQSSVKRRKSGLGLLFGGVGAASGSESGAASPEGARGDSPTPSSASSATAREKDKVIKRAQQQHQQHQQHQQQSQAAPPAGKLTKEQAAPAPPAAKLTKPGGGGFFSRSASRLRSSSGPSSAPQPPAPSPKATKKADEPFYHPSQALHAARAAPQPPQLSSPQPPAIRAVNPSPQIPQAPTMRHRPSNGPSAVPGPQPAPGAGAGATRTDSSSGSSTTFSSLSSSGSTLVPGTPSGGKGGSGPTSPQPLPAKKGGFASLFSIGGSIRGRKSSTPGPLSRSQGAAPVAPRVADVRPSPTSESVPGLPRPPAAAAAAGSARGKPLRGQSLGATQGPAQAQQAQAGQQQPGQGGQLPGQRPYATYA</sequence>
<feature type="compositionally biased region" description="Low complexity" evidence="1">
    <location>
        <begin position="99"/>
        <end position="125"/>
    </location>
</feature>
<feature type="compositionally biased region" description="Low complexity" evidence="1">
    <location>
        <begin position="823"/>
        <end position="833"/>
    </location>
</feature>
<feature type="region of interest" description="Disordered" evidence="1">
    <location>
        <begin position="313"/>
        <end position="406"/>
    </location>
</feature>
<feature type="compositionally biased region" description="Pro residues" evidence="1">
    <location>
        <begin position="1011"/>
        <end position="1022"/>
    </location>
</feature>
<gene>
    <name evidence="2" type="ORF">DMC30DRAFT_395523</name>
</gene>
<feature type="compositionally biased region" description="Polar residues" evidence="1">
    <location>
        <begin position="789"/>
        <end position="798"/>
    </location>
</feature>
<feature type="region of interest" description="Disordered" evidence="1">
    <location>
        <begin position="572"/>
        <end position="1220"/>
    </location>
</feature>
<feature type="compositionally biased region" description="Low complexity" evidence="1">
    <location>
        <begin position="1186"/>
        <end position="1204"/>
    </location>
</feature>
<feature type="compositionally biased region" description="Polar residues" evidence="1">
    <location>
        <begin position="809"/>
        <end position="822"/>
    </location>
</feature>
<feature type="region of interest" description="Disordered" evidence="1">
    <location>
        <begin position="1"/>
        <end position="67"/>
    </location>
</feature>
<feature type="compositionally biased region" description="Low complexity" evidence="1">
    <location>
        <begin position="1140"/>
        <end position="1154"/>
    </location>
</feature>
<feature type="compositionally biased region" description="Gly residues" evidence="1">
    <location>
        <begin position="651"/>
        <end position="669"/>
    </location>
</feature>
<evidence type="ECO:0000256" key="1">
    <source>
        <dbReference type="SAM" id="MobiDB-lite"/>
    </source>
</evidence>
<feature type="compositionally biased region" description="Low complexity" evidence="1">
    <location>
        <begin position="999"/>
        <end position="1010"/>
    </location>
</feature>
<dbReference type="Proteomes" id="UP000311382">
    <property type="component" value="Unassembled WGS sequence"/>
</dbReference>
<reference evidence="2 3" key="1">
    <citation type="submission" date="2019-03" db="EMBL/GenBank/DDBJ databases">
        <title>Rhodosporidium diobovatum UCD-FST 08-225 genome sequencing, assembly, and annotation.</title>
        <authorList>
            <person name="Fakankun I.U."/>
            <person name="Fristensky B."/>
            <person name="Levin D.B."/>
        </authorList>
    </citation>
    <scope>NUCLEOTIDE SEQUENCE [LARGE SCALE GENOMIC DNA]</scope>
    <source>
        <strain evidence="2 3">UCD-FST 08-225</strain>
    </source>
</reference>
<evidence type="ECO:0000313" key="2">
    <source>
        <dbReference type="EMBL" id="TNY21223.1"/>
    </source>
</evidence>
<keyword evidence="3" id="KW-1185">Reference proteome</keyword>
<dbReference type="EMBL" id="SOZI01000048">
    <property type="protein sequence ID" value="TNY21223.1"/>
    <property type="molecule type" value="Genomic_DNA"/>
</dbReference>
<proteinExistence type="predicted"/>
<feature type="compositionally biased region" description="Low complexity" evidence="1">
    <location>
        <begin position="139"/>
        <end position="174"/>
    </location>
</feature>
<feature type="compositionally biased region" description="Low complexity" evidence="1">
    <location>
        <begin position="238"/>
        <end position="250"/>
    </location>
</feature>
<feature type="compositionally biased region" description="Basic and acidic residues" evidence="1">
    <location>
        <begin position="209"/>
        <end position="224"/>
    </location>
</feature>
<feature type="compositionally biased region" description="Low complexity" evidence="1">
    <location>
        <begin position="80"/>
        <end position="91"/>
    </location>
</feature>
<feature type="compositionally biased region" description="Gly residues" evidence="1">
    <location>
        <begin position="586"/>
        <end position="598"/>
    </location>
</feature>